<evidence type="ECO:0000256" key="1">
    <source>
        <dbReference type="SAM" id="MobiDB-lite"/>
    </source>
</evidence>
<feature type="region of interest" description="Disordered" evidence="1">
    <location>
        <begin position="293"/>
        <end position="337"/>
    </location>
</feature>
<dbReference type="OrthoDB" id="3473305at2759"/>
<dbReference type="Pfam" id="PF20150">
    <property type="entry name" value="2EXR"/>
    <property type="match status" value="1"/>
</dbReference>
<dbReference type="GeneID" id="54454919"/>
<dbReference type="PANTHER" id="PTHR35910">
    <property type="entry name" value="2EXR DOMAIN-CONTAINING PROTEIN"/>
    <property type="match status" value="1"/>
</dbReference>
<dbReference type="PANTHER" id="PTHR35910:SF1">
    <property type="entry name" value="2EXR DOMAIN-CONTAINING PROTEIN"/>
    <property type="match status" value="1"/>
</dbReference>
<gene>
    <name evidence="3 5" type="ORF">BDZ99DRAFT_283979</name>
</gene>
<reference evidence="3 5" key="1">
    <citation type="journal article" date="2020" name="Stud. Mycol.">
        <title>101 Dothideomycetes genomes: a test case for predicting lifestyles and emergence of pathogens.</title>
        <authorList>
            <person name="Haridas S."/>
            <person name="Albert R."/>
            <person name="Binder M."/>
            <person name="Bloem J."/>
            <person name="Labutti K."/>
            <person name="Salamov A."/>
            <person name="Andreopoulos B."/>
            <person name="Baker S."/>
            <person name="Barry K."/>
            <person name="Bills G."/>
            <person name="Bluhm B."/>
            <person name="Cannon C."/>
            <person name="Castanera R."/>
            <person name="Culley D."/>
            <person name="Daum C."/>
            <person name="Ezra D."/>
            <person name="Gonzalez J."/>
            <person name="Henrissat B."/>
            <person name="Kuo A."/>
            <person name="Liang C."/>
            <person name="Lipzen A."/>
            <person name="Lutzoni F."/>
            <person name="Magnuson J."/>
            <person name="Mondo S."/>
            <person name="Nolan M."/>
            <person name="Ohm R."/>
            <person name="Pangilinan J."/>
            <person name="Park H.-J."/>
            <person name="Ramirez L."/>
            <person name="Alfaro M."/>
            <person name="Sun H."/>
            <person name="Tritt A."/>
            <person name="Yoshinaga Y."/>
            <person name="Zwiers L.-H."/>
            <person name="Turgeon B."/>
            <person name="Goodwin S."/>
            <person name="Spatafora J."/>
            <person name="Crous P."/>
            <person name="Grigoriev I."/>
        </authorList>
    </citation>
    <scope>NUCLEOTIDE SEQUENCE</scope>
    <source>
        <strain evidence="3 5">CBS 304.34</strain>
    </source>
</reference>
<feature type="region of interest" description="Disordered" evidence="1">
    <location>
        <begin position="1"/>
        <end position="30"/>
    </location>
</feature>
<protein>
    <recommendedName>
        <fullName evidence="2">2EXR domain-containing protein</fullName>
    </recommendedName>
</protein>
<proteinExistence type="predicted"/>
<keyword evidence="4" id="KW-1185">Reference proteome</keyword>
<organism evidence="3">
    <name type="scientific">Mytilinidion resinicola</name>
    <dbReference type="NCBI Taxonomy" id="574789"/>
    <lineage>
        <taxon>Eukaryota</taxon>
        <taxon>Fungi</taxon>
        <taxon>Dikarya</taxon>
        <taxon>Ascomycota</taxon>
        <taxon>Pezizomycotina</taxon>
        <taxon>Dothideomycetes</taxon>
        <taxon>Pleosporomycetidae</taxon>
        <taxon>Mytilinidiales</taxon>
        <taxon>Mytilinidiaceae</taxon>
        <taxon>Mytilinidion</taxon>
    </lineage>
</organism>
<dbReference type="AlphaFoldDB" id="A0A6A6YVC9"/>
<dbReference type="Proteomes" id="UP000504636">
    <property type="component" value="Unplaced"/>
</dbReference>
<feature type="domain" description="2EXR" evidence="2">
    <location>
        <begin position="58"/>
        <end position="149"/>
    </location>
</feature>
<evidence type="ECO:0000259" key="2">
    <source>
        <dbReference type="Pfam" id="PF20150"/>
    </source>
</evidence>
<dbReference type="RefSeq" id="XP_033578908.1">
    <property type="nucleotide sequence ID" value="XM_033714026.1"/>
</dbReference>
<evidence type="ECO:0000313" key="4">
    <source>
        <dbReference type="Proteomes" id="UP000504636"/>
    </source>
</evidence>
<accession>A0A6A6YVC9</accession>
<reference evidence="5" key="3">
    <citation type="submission" date="2025-04" db="UniProtKB">
        <authorList>
            <consortium name="RefSeq"/>
        </authorList>
    </citation>
    <scope>IDENTIFICATION</scope>
    <source>
        <strain evidence="5">CBS 304.34</strain>
    </source>
</reference>
<sequence>MSATTTSLNDTVSATTAKMSEPTTQTQDSASAFTTAVTNANDPEATINEEPGVILTEFPKFSGLPAELRIKIWSQALEDITPRVVEVYDYKEARVTPGFPGIFHASHESRREAFKLAKKQGKTMTLNAEDKQMQPIERTFYFNYKRDTLLTTWRFAPDFYGTLAPEWADDDFDFLFKLTENYRHRAIKDLFQAAEIAKVQKLGWHPINADQIISPDGFARFKELKEFVYLSGVKRYTPSKGQLRYMNGCVASLKLMFASLNAEEPWSNVIFDKIEPKIRAVFSVEDLVDEVEKGESLEKEDPVDEVEKGESLKKEDSMAEEIEGASGDSVLQYETST</sequence>
<reference evidence="5" key="2">
    <citation type="submission" date="2020-04" db="EMBL/GenBank/DDBJ databases">
        <authorList>
            <consortium name="NCBI Genome Project"/>
        </authorList>
    </citation>
    <scope>NUCLEOTIDE SEQUENCE</scope>
    <source>
        <strain evidence="5">CBS 304.34</strain>
    </source>
</reference>
<evidence type="ECO:0000313" key="5">
    <source>
        <dbReference type="RefSeq" id="XP_033578908.1"/>
    </source>
</evidence>
<feature type="compositionally biased region" description="Basic and acidic residues" evidence="1">
    <location>
        <begin position="293"/>
        <end position="317"/>
    </location>
</feature>
<name>A0A6A6YVC9_9PEZI</name>
<dbReference type="InterPro" id="IPR045518">
    <property type="entry name" value="2EXR"/>
</dbReference>
<dbReference type="EMBL" id="MU003698">
    <property type="protein sequence ID" value="KAF2811944.1"/>
    <property type="molecule type" value="Genomic_DNA"/>
</dbReference>
<evidence type="ECO:0000313" key="3">
    <source>
        <dbReference type="EMBL" id="KAF2811944.1"/>
    </source>
</evidence>